<dbReference type="Pfam" id="PF04079">
    <property type="entry name" value="SMC_ScpB"/>
    <property type="match status" value="1"/>
</dbReference>
<sequence>MEDQYKPLIEALLFVSTDPLTPEEIERVVGISKETIEKLIQTLAEEYDKTGRGFQIQKLGKGYSICTRPEYAEYIRELYQPKVQQRLSQASLETLAIIAYKQPITRAEIEEIRGVKVEKALLTLQKRGLIQELGRKNTIGTPILYGTTEKFLQYFGLKDLSELPEPAEFSLLEKKDVVKEAIEEDEELAEDYEAISLHKSSGD</sequence>
<gene>
    <name evidence="5" type="primary">scpB</name>
    <name evidence="6" type="ORF">BBF96_02315</name>
</gene>
<accession>A0A3Q9HT97</accession>
<evidence type="ECO:0000313" key="6">
    <source>
        <dbReference type="EMBL" id="AZR74795.1"/>
    </source>
</evidence>
<evidence type="ECO:0000256" key="2">
    <source>
        <dbReference type="ARBA" id="ARBA00022618"/>
    </source>
</evidence>
<dbReference type="Proteomes" id="UP000267250">
    <property type="component" value="Chromosome"/>
</dbReference>
<dbReference type="RefSeq" id="WP_127018153.1">
    <property type="nucleotide sequence ID" value="NZ_CP016379.1"/>
</dbReference>
<keyword evidence="2 5" id="KW-0132">Cell division</keyword>
<dbReference type="GO" id="GO:0051301">
    <property type="term" value="P:cell division"/>
    <property type="evidence" value="ECO:0007669"/>
    <property type="project" value="UniProtKB-KW"/>
</dbReference>
<dbReference type="PIRSF" id="PIRSF019345">
    <property type="entry name" value="ScpB"/>
    <property type="match status" value="1"/>
</dbReference>
<dbReference type="PANTHER" id="PTHR34298">
    <property type="entry name" value="SEGREGATION AND CONDENSATION PROTEIN B"/>
    <property type="match status" value="1"/>
</dbReference>
<dbReference type="NCBIfam" id="TIGR00281">
    <property type="entry name" value="SMC-Scp complex subunit ScpB"/>
    <property type="match status" value="1"/>
</dbReference>
<dbReference type="OrthoDB" id="9806226at2"/>
<dbReference type="KEGG" id="aft:BBF96_02315"/>
<dbReference type="PANTHER" id="PTHR34298:SF2">
    <property type="entry name" value="SEGREGATION AND CONDENSATION PROTEIN B"/>
    <property type="match status" value="1"/>
</dbReference>
<comment type="subcellular location">
    <subcellularLocation>
        <location evidence="5">Cytoplasm</location>
    </subcellularLocation>
    <text evidence="5">Associated with two foci at the outer edges of the nucleoid region in young cells, and at four foci within both cell halves in older cells.</text>
</comment>
<dbReference type="GO" id="GO:0006260">
    <property type="term" value="P:DNA replication"/>
    <property type="evidence" value="ECO:0007669"/>
    <property type="project" value="UniProtKB-UniRule"/>
</dbReference>
<proteinExistence type="inferred from homology"/>
<reference evidence="6 7" key="1">
    <citation type="submission" date="2016-07" db="EMBL/GenBank/DDBJ databases">
        <title>Genome and transcriptome analysis of iron-reducing fermentative bacteria Anoxybacter fermentans.</title>
        <authorList>
            <person name="Zeng X."/>
            <person name="Shao Z."/>
        </authorList>
    </citation>
    <scope>NUCLEOTIDE SEQUENCE [LARGE SCALE GENOMIC DNA]</scope>
    <source>
        <strain evidence="6 7">DY22613</strain>
    </source>
</reference>
<name>A0A3Q9HT97_9FIRM</name>
<dbReference type="GO" id="GO:0005737">
    <property type="term" value="C:cytoplasm"/>
    <property type="evidence" value="ECO:0007669"/>
    <property type="project" value="UniProtKB-SubCell"/>
</dbReference>
<evidence type="ECO:0000313" key="7">
    <source>
        <dbReference type="Proteomes" id="UP000267250"/>
    </source>
</evidence>
<dbReference type="HAMAP" id="MF_01804">
    <property type="entry name" value="ScpB"/>
    <property type="match status" value="1"/>
</dbReference>
<evidence type="ECO:0000256" key="5">
    <source>
        <dbReference type="HAMAP-Rule" id="MF_01804"/>
    </source>
</evidence>
<evidence type="ECO:0000256" key="4">
    <source>
        <dbReference type="ARBA" id="ARBA00023306"/>
    </source>
</evidence>
<evidence type="ECO:0000256" key="3">
    <source>
        <dbReference type="ARBA" id="ARBA00022829"/>
    </source>
</evidence>
<dbReference type="Gene3D" id="1.10.10.10">
    <property type="entry name" value="Winged helix-like DNA-binding domain superfamily/Winged helix DNA-binding domain"/>
    <property type="match status" value="2"/>
</dbReference>
<keyword evidence="1 5" id="KW-0963">Cytoplasm</keyword>
<organism evidence="6 7">
    <name type="scientific">Anoxybacter fermentans</name>
    <dbReference type="NCBI Taxonomy" id="1323375"/>
    <lineage>
        <taxon>Bacteria</taxon>
        <taxon>Bacillati</taxon>
        <taxon>Bacillota</taxon>
        <taxon>Clostridia</taxon>
        <taxon>Halanaerobiales</taxon>
        <taxon>Anoxybacter</taxon>
    </lineage>
</organism>
<dbReference type="EMBL" id="CP016379">
    <property type="protein sequence ID" value="AZR74795.1"/>
    <property type="molecule type" value="Genomic_DNA"/>
</dbReference>
<dbReference type="InterPro" id="IPR036390">
    <property type="entry name" value="WH_DNA-bd_sf"/>
</dbReference>
<keyword evidence="3 5" id="KW-0159">Chromosome partition</keyword>
<dbReference type="InterPro" id="IPR036388">
    <property type="entry name" value="WH-like_DNA-bd_sf"/>
</dbReference>
<protein>
    <recommendedName>
        <fullName evidence="5">Segregation and condensation protein B</fullName>
    </recommendedName>
</protein>
<comment type="function">
    <text evidence="5">Participates in chromosomal partition during cell division. May act via the formation of a condensin-like complex containing Smc and ScpA that pull DNA away from mid-cell into both cell halves.</text>
</comment>
<dbReference type="AlphaFoldDB" id="A0A3Q9HT97"/>
<evidence type="ECO:0000256" key="1">
    <source>
        <dbReference type="ARBA" id="ARBA00022490"/>
    </source>
</evidence>
<keyword evidence="4 5" id="KW-0131">Cell cycle</keyword>
<comment type="subunit">
    <text evidence="5">Homodimer. Homodimerization may be required to stabilize the binding of ScpA to the Smc head domains. Component of a cohesin-like complex composed of ScpA, ScpB and the Smc homodimer, in which ScpA and ScpB bind to the head domain of Smc. The presence of the three proteins is required for the association of the complex with DNA.</text>
</comment>
<keyword evidence="7" id="KW-1185">Reference proteome</keyword>
<dbReference type="GO" id="GO:0051304">
    <property type="term" value="P:chromosome separation"/>
    <property type="evidence" value="ECO:0007669"/>
    <property type="project" value="InterPro"/>
</dbReference>
<dbReference type="InterPro" id="IPR005234">
    <property type="entry name" value="ScpB_csome_segregation"/>
</dbReference>
<comment type="similarity">
    <text evidence="5">Belongs to the ScpB family.</text>
</comment>
<dbReference type="SUPFAM" id="SSF46785">
    <property type="entry name" value="Winged helix' DNA-binding domain"/>
    <property type="match status" value="2"/>
</dbReference>